<dbReference type="CDD" id="cd00201">
    <property type="entry name" value="WW"/>
    <property type="match status" value="1"/>
</dbReference>
<dbReference type="PANTHER" id="PTHR14058:SF8">
    <property type="entry name" value="PROTEIN FE65 HOMOLOG"/>
    <property type="match status" value="1"/>
</dbReference>
<evidence type="ECO:0008006" key="6">
    <source>
        <dbReference type="Google" id="ProtNLM"/>
    </source>
</evidence>
<name>A0A7R9K3P7_TIMGE</name>
<sequence length="599" mass="66215">MGFLAHYIYNDRTQPAGHNLPRCVLKPQINQSEYSQLELNPAPLSDKVGNVNAVDEVPHVAGQLNNDLYAVPVKRRSQPPVVVADLTAQSPDTDTESGLPSGWEKHEDNDGPYYWHIKSGTIQREPPAMPAPGKTESRRLLVKEAESVSTLVSGLFAALVVVGTSLGKHRSTMVYFNIPDDGFRALTNYQSGVIGSVTRSSTSSALEELDGKKKEDRKEELALKRRSYPARAEPESKERPIRFAVRSLGWVEIAEEDLTPERSSRAVNKCIVDLSLGRNDLLDVVGRWGDGKDLFMDLDEGALKLIDPENLTVLNTQPIHTIRVWGVGRDNGRDFAYVARDRTTRKHMCHVFRCDIPARTIANTLRDICKKIMIERSLQQNLAKPIDISGSGINGRSGLATRPTNLPTEHRRMHHRNGQALVTQSFPTPMEEPKKVLRAQYLGSTQVGQATGMDVLNDAIDHMASLLPQDKWRHVNVAVAPSMISILHPGDENKLLAECRVRYLSFLGIGRNVKHCGFIMHTAQDLFIAHVFYCEPSSGALCKTIEAACKLRYQKCLDAHPQGVGRNQSNAQTPGRGLGATLKSLVGTLTGRKLRGADS</sequence>
<dbReference type="SMART" id="SM00456">
    <property type="entry name" value="WW"/>
    <property type="match status" value="1"/>
</dbReference>
<dbReference type="InterPro" id="IPR006020">
    <property type="entry name" value="PTB/PI_dom"/>
</dbReference>
<dbReference type="PROSITE" id="PS50020">
    <property type="entry name" value="WW_DOMAIN_2"/>
    <property type="match status" value="1"/>
</dbReference>
<protein>
    <recommendedName>
        <fullName evidence="6">Amyloid beta A4 protein-binding family B member 2</fullName>
    </recommendedName>
</protein>
<dbReference type="InterPro" id="IPR036020">
    <property type="entry name" value="WW_dom_sf"/>
</dbReference>
<accession>A0A7R9K3P7</accession>
<dbReference type="PROSITE" id="PS01179">
    <property type="entry name" value="PID"/>
    <property type="match status" value="2"/>
</dbReference>
<feature type="compositionally biased region" description="Basic and acidic residues" evidence="2">
    <location>
        <begin position="209"/>
        <end position="223"/>
    </location>
</feature>
<dbReference type="GO" id="GO:0006355">
    <property type="term" value="P:regulation of DNA-templated transcription"/>
    <property type="evidence" value="ECO:0007669"/>
    <property type="project" value="TreeGrafter"/>
</dbReference>
<evidence type="ECO:0000256" key="1">
    <source>
        <dbReference type="ARBA" id="ARBA00022737"/>
    </source>
</evidence>
<evidence type="ECO:0000259" key="4">
    <source>
        <dbReference type="PROSITE" id="PS50020"/>
    </source>
</evidence>
<evidence type="ECO:0000256" key="2">
    <source>
        <dbReference type="SAM" id="MobiDB-lite"/>
    </source>
</evidence>
<dbReference type="InterPro" id="IPR001202">
    <property type="entry name" value="WW_dom"/>
</dbReference>
<dbReference type="CDD" id="cd01272">
    <property type="entry name" value="PTB1_Fe65"/>
    <property type="match status" value="1"/>
</dbReference>
<dbReference type="FunFam" id="2.30.29.30:FF:000034">
    <property type="entry name" value="amyloid beta A4 precursor protein-binding family B member 2"/>
    <property type="match status" value="1"/>
</dbReference>
<dbReference type="SUPFAM" id="SSF50729">
    <property type="entry name" value="PH domain-like"/>
    <property type="match status" value="2"/>
</dbReference>
<dbReference type="Gene3D" id="2.20.70.10">
    <property type="match status" value="1"/>
</dbReference>
<dbReference type="SUPFAM" id="SSF51045">
    <property type="entry name" value="WW domain"/>
    <property type="match status" value="1"/>
</dbReference>
<evidence type="ECO:0000313" key="5">
    <source>
        <dbReference type="EMBL" id="CAD7602454.1"/>
    </source>
</evidence>
<dbReference type="PANTHER" id="PTHR14058">
    <property type="entry name" value="AMYLOID BETA A4 PRECURSOR PROTEIN-BINDING FAMILY B"/>
    <property type="match status" value="1"/>
</dbReference>
<dbReference type="Pfam" id="PF00640">
    <property type="entry name" value="PID"/>
    <property type="match status" value="2"/>
</dbReference>
<evidence type="ECO:0000259" key="3">
    <source>
        <dbReference type="PROSITE" id="PS01179"/>
    </source>
</evidence>
<dbReference type="FunFam" id="2.30.29.30:FF:000317">
    <property type="entry name" value="Amyloid beta A4 protein-binding family B member"/>
    <property type="match status" value="1"/>
</dbReference>
<keyword evidence="1" id="KW-0677">Repeat</keyword>
<dbReference type="AlphaFoldDB" id="A0A7R9K3P7"/>
<feature type="domain" description="WW" evidence="4">
    <location>
        <begin position="97"/>
        <end position="129"/>
    </location>
</feature>
<dbReference type="Gene3D" id="2.30.29.30">
    <property type="entry name" value="Pleckstrin-homology domain (PH domain)/Phosphotyrosine-binding domain (PTB)"/>
    <property type="match status" value="2"/>
</dbReference>
<feature type="region of interest" description="Disordered" evidence="2">
    <location>
        <begin position="204"/>
        <end position="233"/>
    </location>
</feature>
<dbReference type="InterPro" id="IPR039576">
    <property type="entry name" value="APBB1/2/3"/>
</dbReference>
<gene>
    <name evidence="5" type="ORF">TGEB3V08_LOCUS8344</name>
</gene>
<dbReference type="InterPro" id="IPR011993">
    <property type="entry name" value="PH-like_dom_sf"/>
</dbReference>
<dbReference type="GO" id="GO:0005634">
    <property type="term" value="C:nucleus"/>
    <property type="evidence" value="ECO:0007669"/>
    <property type="project" value="TreeGrafter"/>
</dbReference>
<feature type="domain" description="PID" evidence="3">
    <location>
        <begin position="437"/>
        <end position="562"/>
    </location>
</feature>
<organism evidence="5">
    <name type="scientific">Timema genevievae</name>
    <name type="common">Walking stick</name>
    <dbReference type="NCBI Taxonomy" id="629358"/>
    <lineage>
        <taxon>Eukaryota</taxon>
        <taxon>Metazoa</taxon>
        <taxon>Ecdysozoa</taxon>
        <taxon>Arthropoda</taxon>
        <taxon>Hexapoda</taxon>
        <taxon>Insecta</taxon>
        <taxon>Pterygota</taxon>
        <taxon>Neoptera</taxon>
        <taxon>Polyneoptera</taxon>
        <taxon>Phasmatodea</taxon>
        <taxon>Timematodea</taxon>
        <taxon>Timematoidea</taxon>
        <taxon>Timematidae</taxon>
        <taxon>Timema</taxon>
    </lineage>
</organism>
<reference evidence="5" key="1">
    <citation type="submission" date="2020-11" db="EMBL/GenBank/DDBJ databases">
        <authorList>
            <person name="Tran Van P."/>
        </authorList>
    </citation>
    <scope>NUCLEOTIDE SEQUENCE</scope>
</reference>
<dbReference type="SMART" id="SM00462">
    <property type="entry name" value="PTB"/>
    <property type="match status" value="2"/>
</dbReference>
<dbReference type="EMBL" id="OE843186">
    <property type="protein sequence ID" value="CAD7602454.1"/>
    <property type="molecule type" value="Genomic_DNA"/>
</dbReference>
<proteinExistence type="predicted"/>
<dbReference type="GO" id="GO:0001540">
    <property type="term" value="F:amyloid-beta binding"/>
    <property type="evidence" value="ECO:0007669"/>
    <property type="project" value="InterPro"/>
</dbReference>
<feature type="domain" description="PID" evidence="3">
    <location>
        <begin position="241"/>
        <end position="369"/>
    </location>
</feature>
<dbReference type="GO" id="GO:0005737">
    <property type="term" value="C:cytoplasm"/>
    <property type="evidence" value="ECO:0007669"/>
    <property type="project" value="TreeGrafter"/>
</dbReference>
<dbReference type="CDD" id="cd01271">
    <property type="entry name" value="PTB2_Fe65"/>
    <property type="match status" value="1"/>
</dbReference>